<sequence>MWFANCKDEGVVYHQFFDPIPIVLIALCFTVIENCIDEYATGVKEDIPFTATTYKGVFEQHYRCLDDLRKYTERREVDMLQKLQAKLHTTARFHSGATQLSDVNVSVISKDAFDAAIAEYYDESEIEQE</sequence>
<dbReference type="OMA" id="ENCIDEY"/>
<accession>A0A2H3JRW3</accession>
<reference evidence="2 3" key="1">
    <citation type="journal article" date="2012" name="Science">
        <title>The Paleozoic origin of enzymatic lignin decomposition reconstructed from 31 fungal genomes.</title>
        <authorList>
            <person name="Floudas D."/>
            <person name="Binder M."/>
            <person name="Riley R."/>
            <person name="Barry K."/>
            <person name="Blanchette R.A."/>
            <person name="Henrissat B."/>
            <person name="Martinez A.T."/>
            <person name="Otillar R."/>
            <person name="Spatafora J.W."/>
            <person name="Yadav J.S."/>
            <person name="Aerts A."/>
            <person name="Benoit I."/>
            <person name="Boyd A."/>
            <person name="Carlson A."/>
            <person name="Copeland A."/>
            <person name="Coutinho P.M."/>
            <person name="de Vries R.P."/>
            <person name="Ferreira P."/>
            <person name="Findley K."/>
            <person name="Foster B."/>
            <person name="Gaskell J."/>
            <person name="Glotzer D."/>
            <person name="Gorecki P."/>
            <person name="Heitman J."/>
            <person name="Hesse C."/>
            <person name="Hori C."/>
            <person name="Igarashi K."/>
            <person name="Jurgens J.A."/>
            <person name="Kallen N."/>
            <person name="Kersten P."/>
            <person name="Kohler A."/>
            <person name="Kuees U."/>
            <person name="Kumar T.K.A."/>
            <person name="Kuo A."/>
            <person name="LaButti K."/>
            <person name="Larrondo L.F."/>
            <person name="Lindquist E."/>
            <person name="Ling A."/>
            <person name="Lombard V."/>
            <person name="Lucas S."/>
            <person name="Lundell T."/>
            <person name="Martin R."/>
            <person name="McLaughlin D.J."/>
            <person name="Morgenstern I."/>
            <person name="Morin E."/>
            <person name="Murat C."/>
            <person name="Nagy L.G."/>
            <person name="Nolan M."/>
            <person name="Ohm R.A."/>
            <person name="Patyshakuliyeva A."/>
            <person name="Rokas A."/>
            <person name="Ruiz-Duenas F.J."/>
            <person name="Sabat G."/>
            <person name="Salamov A."/>
            <person name="Samejima M."/>
            <person name="Schmutz J."/>
            <person name="Slot J.C."/>
            <person name="St John F."/>
            <person name="Stenlid J."/>
            <person name="Sun H."/>
            <person name="Sun S."/>
            <person name="Syed K."/>
            <person name="Tsang A."/>
            <person name="Wiebenga A."/>
            <person name="Young D."/>
            <person name="Pisabarro A."/>
            <person name="Eastwood D.C."/>
            <person name="Martin F."/>
            <person name="Cullen D."/>
            <person name="Grigoriev I.V."/>
            <person name="Hibbett D.S."/>
        </authorList>
    </citation>
    <scope>NUCLEOTIDE SEQUENCE [LARGE SCALE GENOMIC DNA]</scope>
    <source>
        <strain evidence="2 3">MD-104</strain>
    </source>
</reference>
<gene>
    <name evidence="2" type="ORF">WOLCODRAFT_154920</name>
</gene>
<dbReference type="AlphaFoldDB" id="A0A2H3JRW3"/>
<dbReference type="STRING" id="742152.A0A2H3JRW3"/>
<feature type="domain" description="DUF6532" evidence="1">
    <location>
        <begin position="1"/>
        <end position="67"/>
    </location>
</feature>
<dbReference type="Proteomes" id="UP000218811">
    <property type="component" value="Unassembled WGS sequence"/>
</dbReference>
<name>A0A2H3JRW3_WOLCO</name>
<evidence type="ECO:0000313" key="2">
    <source>
        <dbReference type="EMBL" id="PCH44892.1"/>
    </source>
</evidence>
<dbReference type="EMBL" id="KB468168">
    <property type="protein sequence ID" value="PCH44892.1"/>
    <property type="molecule type" value="Genomic_DNA"/>
</dbReference>
<dbReference type="OrthoDB" id="3268553at2759"/>
<evidence type="ECO:0000259" key="1">
    <source>
        <dbReference type="Pfam" id="PF20149"/>
    </source>
</evidence>
<organism evidence="2 3">
    <name type="scientific">Wolfiporia cocos (strain MD-104)</name>
    <name type="common">Brown rot fungus</name>
    <dbReference type="NCBI Taxonomy" id="742152"/>
    <lineage>
        <taxon>Eukaryota</taxon>
        <taxon>Fungi</taxon>
        <taxon>Dikarya</taxon>
        <taxon>Basidiomycota</taxon>
        <taxon>Agaricomycotina</taxon>
        <taxon>Agaricomycetes</taxon>
        <taxon>Polyporales</taxon>
        <taxon>Phaeolaceae</taxon>
        <taxon>Wolfiporia</taxon>
    </lineage>
</organism>
<evidence type="ECO:0000313" key="3">
    <source>
        <dbReference type="Proteomes" id="UP000218811"/>
    </source>
</evidence>
<protein>
    <recommendedName>
        <fullName evidence="1">DUF6532 domain-containing protein</fullName>
    </recommendedName>
</protein>
<keyword evidence="3" id="KW-1185">Reference proteome</keyword>
<proteinExistence type="predicted"/>
<dbReference type="Pfam" id="PF20149">
    <property type="entry name" value="DUF6532"/>
    <property type="match status" value="1"/>
</dbReference>
<dbReference type="InterPro" id="IPR045341">
    <property type="entry name" value="DUF6532"/>
</dbReference>